<proteinExistence type="predicted"/>
<reference evidence="2 3" key="1">
    <citation type="submission" date="2017-08" db="EMBL/GenBank/DDBJ databases">
        <title>Acidophilic green algal genome provides insights into adaptation to an acidic environment.</title>
        <authorList>
            <person name="Hirooka S."/>
            <person name="Hirose Y."/>
            <person name="Kanesaki Y."/>
            <person name="Higuchi S."/>
            <person name="Fujiwara T."/>
            <person name="Onuma R."/>
            <person name="Era A."/>
            <person name="Ohbayashi R."/>
            <person name="Uzuka A."/>
            <person name="Nozaki H."/>
            <person name="Yoshikawa H."/>
            <person name="Miyagishima S.Y."/>
        </authorList>
    </citation>
    <scope>NUCLEOTIDE SEQUENCE [LARGE SCALE GENOMIC DNA]</scope>
    <source>
        <strain evidence="2 3">NIES-2499</strain>
    </source>
</reference>
<dbReference type="AlphaFoldDB" id="A0A250XHW6"/>
<dbReference type="Proteomes" id="UP000232323">
    <property type="component" value="Unassembled WGS sequence"/>
</dbReference>
<feature type="region of interest" description="Disordered" evidence="1">
    <location>
        <begin position="1"/>
        <end position="53"/>
    </location>
</feature>
<sequence length="121" mass="13659">MLHFGKGSPEASFSEDGRAHDRRHVHDSARKSLVLRNQKAKDHSPASCSPETIHPFSPHSTNCLADSSIHNWHYTHVPYHISSCRCCDHRKGLWPPRGITTICIDDSGQVCTGLHDYLLHR</sequence>
<accession>A0A250XHW6</accession>
<dbReference type="EMBL" id="BEGY01000084">
    <property type="protein sequence ID" value="GAX82671.1"/>
    <property type="molecule type" value="Genomic_DNA"/>
</dbReference>
<evidence type="ECO:0000313" key="3">
    <source>
        <dbReference type="Proteomes" id="UP000232323"/>
    </source>
</evidence>
<comment type="caution">
    <text evidence="2">The sequence shown here is derived from an EMBL/GenBank/DDBJ whole genome shotgun (WGS) entry which is preliminary data.</text>
</comment>
<protein>
    <submittedName>
        <fullName evidence="2">Uncharacterized protein</fullName>
    </submittedName>
</protein>
<organism evidence="2 3">
    <name type="scientific">Chlamydomonas eustigma</name>
    <dbReference type="NCBI Taxonomy" id="1157962"/>
    <lineage>
        <taxon>Eukaryota</taxon>
        <taxon>Viridiplantae</taxon>
        <taxon>Chlorophyta</taxon>
        <taxon>core chlorophytes</taxon>
        <taxon>Chlorophyceae</taxon>
        <taxon>CS clade</taxon>
        <taxon>Chlamydomonadales</taxon>
        <taxon>Chlamydomonadaceae</taxon>
        <taxon>Chlamydomonas</taxon>
    </lineage>
</organism>
<name>A0A250XHW6_9CHLO</name>
<evidence type="ECO:0000256" key="1">
    <source>
        <dbReference type="SAM" id="MobiDB-lite"/>
    </source>
</evidence>
<gene>
    <name evidence="2" type="ORF">CEUSTIGMA_g10097.t1</name>
</gene>
<feature type="compositionally biased region" description="Basic and acidic residues" evidence="1">
    <location>
        <begin position="15"/>
        <end position="30"/>
    </location>
</feature>
<evidence type="ECO:0000313" key="2">
    <source>
        <dbReference type="EMBL" id="GAX82671.1"/>
    </source>
</evidence>
<keyword evidence="3" id="KW-1185">Reference proteome</keyword>